<evidence type="ECO:0000256" key="1">
    <source>
        <dbReference type="SAM" id="MobiDB-lite"/>
    </source>
</evidence>
<dbReference type="InterPro" id="IPR043964">
    <property type="entry name" value="P-loop_TraG"/>
</dbReference>
<feature type="domain" description="TraG P-loop" evidence="2">
    <location>
        <begin position="545"/>
        <end position="853"/>
    </location>
</feature>
<reference evidence="3 4" key="1">
    <citation type="journal article" date="2016" name="Nat. Commun.">
        <title>Thousands of microbial genomes shed light on interconnected biogeochemical processes in an aquifer system.</title>
        <authorList>
            <person name="Anantharaman K."/>
            <person name="Brown C.T."/>
            <person name="Hug L.A."/>
            <person name="Sharon I."/>
            <person name="Castelle C.J."/>
            <person name="Probst A.J."/>
            <person name="Thomas B.C."/>
            <person name="Singh A."/>
            <person name="Wilkins M.J."/>
            <person name="Karaoz U."/>
            <person name="Brodie E.L."/>
            <person name="Williams K.H."/>
            <person name="Hubbard S.S."/>
            <person name="Banfield J.F."/>
        </authorList>
    </citation>
    <scope>NUCLEOTIDE SEQUENCE [LARGE SCALE GENOMIC DNA]</scope>
</reference>
<accession>A0A1F7XN64</accession>
<evidence type="ECO:0000313" key="4">
    <source>
        <dbReference type="Proteomes" id="UP000177382"/>
    </source>
</evidence>
<proteinExistence type="predicted"/>
<dbReference type="AlphaFoldDB" id="A0A1F7XN64"/>
<dbReference type="Gene3D" id="3.40.50.300">
    <property type="entry name" value="P-loop containing nucleotide triphosphate hydrolases"/>
    <property type="match status" value="1"/>
</dbReference>
<dbReference type="Pfam" id="PF19044">
    <property type="entry name" value="P-loop_TraG"/>
    <property type="match status" value="1"/>
</dbReference>
<evidence type="ECO:0000313" key="3">
    <source>
        <dbReference type="EMBL" id="OGM15808.1"/>
    </source>
</evidence>
<dbReference type="Proteomes" id="UP000177382">
    <property type="component" value="Unassembled WGS sequence"/>
</dbReference>
<dbReference type="SUPFAM" id="SSF52540">
    <property type="entry name" value="P-loop containing nucleoside triphosphate hydrolases"/>
    <property type="match status" value="1"/>
</dbReference>
<dbReference type="CDD" id="cd01127">
    <property type="entry name" value="TrwB_TraG_TraD_VirD4"/>
    <property type="match status" value="1"/>
</dbReference>
<dbReference type="InterPro" id="IPR027417">
    <property type="entry name" value="P-loop_NTPase"/>
</dbReference>
<feature type="region of interest" description="Disordered" evidence="1">
    <location>
        <begin position="245"/>
        <end position="284"/>
    </location>
</feature>
<evidence type="ECO:0000259" key="2">
    <source>
        <dbReference type="Pfam" id="PF19044"/>
    </source>
</evidence>
<dbReference type="EMBL" id="MGFX01000001">
    <property type="protein sequence ID" value="OGM15808.1"/>
    <property type="molecule type" value="Genomic_DNA"/>
</dbReference>
<dbReference type="PANTHER" id="PTHR30121:SF6">
    <property type="entry name" value="SLR6007 PROTEIN"/>
    <property type="match status" value="1"/>
</dbReference>
<sequence length="914" mass="100262">MPKLSFPTLPIANPFKVPDTPIIATSQDLLPIADIDQDVVVYKEGGAALVVETTSLNFGLLSEKEQYAVIAAYAALLNSLSFPIQILIRSQRKDISHYMEYLAQAARKGMDPKLAKIMEGYKLFIVDAVKKKNVLGKKFYIIIPFSPLELGLAKSISSLTRSSGPLPYPKAYVIKKAKDILYPRRDHLIRQGGRLGIKLRQLSTKELVELYYNIFNPPPPATKKMEEFAPRESGGLPDFLKAGAGLLGGHKPPTQSPPEAPVPSGLGGSPIPSGNGGPTAPSGLVLSKIEGVEGPTAPSRVEGQIGPWGEKPKVFSPTISLAQKNMGLLDVIAPQSIEIDFDFIKLNGVYIRTLYTAIRRRYASPGWIEQIINFDSSLDISFHIYPVEGKSVLDDLRRKIAEMEAEMETDIERGKIVNPVTQAQLEDALALQEQLVKGIERFFDFSFYISIPASDLEELNHLTSQVKSTLRSLQIEGIPGALDCADAFISAGPFGLDKMAVTRNMDTTSLATTFPLTSAELSSDKGVLYGINSQNESFIIFDRFSLENSNMTIFATSGAGKSYFVKLEALRTLMLGAEIIVIDPESEYKTLAEAVGGEFISFSFSSPSKINPFDLSAVYEEGENSLGLKILSLHSLFKVIMGALTPTQEALLDRALIMAYRGKGITQDPATQKKEPPLMEDLYKSLVGMETPDAMDLAARIEKFVKGSFVGIFDQQTNIDIKNSFTVFSVKDLEESLRPIAMFIILDFIWTRVKRDLKKRVLIVDEAWHMMRYPDSAQFLWSVVKRARKYFLGLTTITQDVEDFLAQDIGKAIVTNSALRVLLKQSPAAIDNIGQVFYLSEGEKQLLLAANIGEGIFFAGAHHAPIRVVASPEEHGLITTKPQELLQKEAASAQVAPSEAASIAQATVQGLGNL</sequence>
<name>A0A1F7XN64_9BACT</name>
<dbReference type="Gene3D" id="1.10.8.730">
    <property type="match status" value="1"/>
</dbReference>
<gene>
    <name evidence="3" type="ORF">A2V97_03495</name>
</gene>
<comment type="caution">
    <text evidence="3">The sequence shown here is derived from an EMBL/GenBank/DDBJ whole genome shotgun (WGS) entry which is preliminary data.</text>
</comment>
<protein>
    <recommendedName>
        <fullName evidence="2">TraG P-loop domain-containing protein</fullName>
    </recommendedName>
</protein>
<organism evidence="3 4">
    <name type="scientific">Candidatus Woesebacteria bacterium RBG_16_42_24</name>
    <dbReference type="NCBI Taxonomy" id="1802485"/>
    <lineage>
        <taxon>Bacteria</taxon>
        <taxon>Candidatus Woeseibacteriota</taxon>
    </lineage>
</organism>
<dbReference type="NCBIfam" id="NF045971">
    <property type="entry name" value="conju_CD1110"/>
    <property type="match status" value="1"/>
</dbReference>
<dbReference type="PANTHER" id="PTHR30121">
    <property type="entry name" value="UNCHARACTERIZED PROTEIN YJGR-RELATED"/>
    <property type="match status" value="1"/>
</dbReference>
<dbReference type="InterPro" id="IPR051162">
    <property type="entry name" value="T4SS_component"/>
</dbReference>
<dbReference type="STRING" id="1802485.A2V97_03495"/>